<dbReference type="EMBL" id="CM044704">
    <property type="protein sequence ID" value="KAI5669251.1"/>
    <property type="molecule type" value="Genomic_DNA"/>
</dbReference>
<name>A0ACC0B9D4_CATRO</name>
<proteinExistence type="predicted"/>
<sequence length="116" mass="12631">MSITRDRANLFTLSISKPLSSKNCRCRAGLTRTAHCDLTYLIPLFPLGIGAAVFFSSFINFLFSSLALALGIPLDSSSSLSYSWLPPLLSSPRQSSVMPSLSSASVDRPVVRSFIW</sequence>
<evidence type="ECO:0000313" key="1">
    <source>
        <dbReference type="EMBL" id="KAI5669251.1"/>
    </source>
</evidence>
<gene>
    <name evidence="1" type="ORF">M9H77_19104</name>
</gene>
<organism evidence="1 2">
    <name type="scientific">Catharanthus roseus</name>
    <name type="common">Madagascar periwinkle</name>
    <name type="synonym">Vinca rosea</name>
    <dbReference type="NCBI Taxonomy" id="4058"/>
    <lineage>
        <taxon>Eukaryota</taxon>
        <taxon>Viridiplantae</taxon>
        <taxon>Streptophyta</taxon>
        <taxon>Embryophyta</taxon>
        <taxon>Tracheophyta</taxon>
        <taxon>Spermatophyta</taxon>
        <taxon>Magnoliopsida</taxon>
        <taxon>eudicotyledons</taxon>
        <taxon>Gunneridae</taxon>
        <taxon>Pentapetalae</taxon>
        <taxon>asterids</taxon>
        <taxon>lamiids</taxon>
        <taxon>Gentianales</taxon>
        <taxon>Apocynaceae</taxon>
        <taxon>Rauvolfioideae</taxon>
        <taxon>Vinceae</taxon>
        <taxon>Catharanthinae</taxon>
        <taxon>Catharanthus</taxon>
    </lineage>
</organism>
<protein>
    <submittedName>
        <fullName evidence="1">Uncharacterized protein</fullName>
    </submittedName>
</protein>
<evidence type="ECO:0000313" key="2">
    <source>
        <dbReference type="Proteomes" id="UP001060085"/>
    </source>
</evidence>
<reference evidence="2" key="1">
    <citation type="journal article" date="2023" name="Nat. Plants">
        <title>Single-cell RNA sequencing provides a high-resolution roadmap for understanding the multicellular compartmentation of specialized metabolism.</title>
        <authorList>
            <person name="Sun S."/>
            <person name="Shen X."/>
            <person name="Li Y."/>
            <person name="Li Y."/>
            <person name="Wang S."/>
            <person name="Li R."/>
            <person name="Zhang H."/>
            <person name="Shen G."/>
            <person name="Guo B."/>
            <person name="Wei J."/>
            <person name="Xu J."/>
            <person name="St-Pierre B."/>
            <person name="Chen S."/>
            <person name="Sun C."/>
        </authorList>
    </citation>
    <scope>NUCLEOTIDE SEQUENCE [LARGE SCALE GENOMIC DNA]</scope>
</reference>
<comment type="caution">
    <text evidence="1">The sequence shown here is derived from an EMBL/GenBank/DDBJ whole genome shotgun (WGS) entry which is preliminary data.</text>
</comment>
<dbReference type="Proteomes" id="UP001060085">
    <property type="component" value="Linkage Group LG04"/>
</dbReference>
<keyword evidence="2" id="KW-1185">Reference proteome</keyword>
<accession>A0ACC0B9D4</accession>